<dbReference type="STRING" id="1121316.SAMN02745207_01068"/>
<dbReference type="RefSeq" id="WP_200801439.1">
    <property type="nucleotide sequence ID" value="NZ_FQXM01000005.1"/>
</dbReference>
<evidence type="ECO:0000313" key="4">
    <source>
        <dbReference type="EMBL" id="SHH42686.1"/>
    </source>
</evidence>
<accession>A0A1M5SW17</accession>
<dbReference type="PROSITE" id="PS51257">
    <property type="entry name" value="PROKAR_LIPOPROTEIN"/>
    <property type="match status" value="1"/>
</dbReference>
<evidence type="ECO:0000313" key="5">
    <source>
        <dbReference type="Proteomes" id="UP000184447"/>
    </source>
</evidence>
<evidence type="ECO:0000259" key="3">
    <source>
        <dbReference type="Pfam" id="PF13407"/>
    </source>
</evidence>
<dbReference type="InterPro" id="IPR025997">
    <property type="entry name" value="SBP_2_dom"/>
</dbReference>
<dbReference type="GO" id="GO:0030246">
    <property type="term" value="F:carbohydrate binding"/>
    <property type="evidence" value="ECO:0007669"/>
    <property type="project" value="TreeGrafter"/>
</dbReference>
<dbReference type="AlphaFoldDB" id="A0A1M5SW17"/>
<proteinExistence type="predicted"/>
<feature type="domain" description="Periplasmic binding protein" evidence="3">
    <location>
        <begin position="37"/>
        <end position="294"/>
    </location>
</feature>
<evidence type="ECO:0000256" key="1">
    <source>
        <dbReference type="ARBA" id="ARBA00004196"/>
    </source>
</evidence>
<dbReference type="GO" id="GO:0030288">
    <property type="term" value="C:outer membrane-bounded periplasmic space"/>
    <property type="evidence" value="ECO:0007669"/>
    <property type="project" value="TreeGrafter"/>
</dbReference>
<dbReference type="CDD" id="cd06302">
    <property type="entry name" value="PBP1_LsrB_Quorum_Sensing-like"/>
    <property type="match status" value="1"/>
</dbReference>
<feature type="signal peptide" evidence="2">
    <location>
        <begin position="1"/>
        <end position="24"/>
    </location>
</feature>
<feature type="chain" id="PRO_5039560390" evidence="2">
    <location>
        <begin position="25"/>
        <end position="332"/>
    </location>
</feature>
<keyword evidence="2" id="KW-0732">Signal</keyword>
<protein>
    <submittedName>
        <fullName evidence="4">Rhamnose transport system substrate-binding protein</fullName>
    </submittedName>
</protein>
<gene>
    <name evidence="4" type="ORF">SAMN02745207_01068</name>
</gene>
<dbReference type="Gene3D" id="3.40.50.2300">
    <property type="match status" value="2"/>
</dbReference>
<comment type="subcellular location">
    <subcellularLocation>
        <location evidence="1">Cell envelope</location>
    </subcellularLocation>
</comment>
<dbReference type="InterPro" id="IPR050555">
    <property type="entry name" value="Bact_Solute-Bind_Prot2"/>
</dbReference>
<keyword evidence="5" id="KW-1185">Reference proteome</keyword>
<dbReference type="Pfam" id="PF13407">
    <property type="entry name" value="Peripla_BP_4"/>
    <property type="match status" value="1"/>
</dbReference>
<dbReference type="SUPFAM" id="SSF53822">
    <property type="entry name" value="Periplasmic binding protein-like I"/>
    <property type="match status" value="1"/>
</dbReference>
<dbReference type="PANTHER" id="PTHR30036:SF8">
    <property type="entry name" value="ABC-TYPE SUGAR TRANSPORT SYSTEM PERIPLASMIC COMPONENT-LIKE PROTEIN"/>
    <property type="match status" value="1"/>
</dbReference>
<dbReference type="EMBL" id="FQXM01000005">
    <property type="protein sequence ID" value="SHH42686.1"/>
    <property type="molecule type" value="Genomic_DNA"/>
</dbReference>
<reference evidence="4 5" key="1">
    <citation type="submission" date="2016-11" db="EMBL/GenBank/DDBJ databases">
        <authorList>
            <person name="Jaros S."/>
            <person name="Januszkiewicz K."/>
            <person name="Wedrychowicz H."/>
        </authorList>
    </citation>
    <scope>NUCLEOTIDE SEQUENCE [LARGE SCALE GENOMIC DNA]</scope>
    <source>
        <strain evidence="4 5">DSM 8605</strain>
    </source>
</reference>
<evidence type="ECO:0000256" key="2">
    <source>
        <dbReference type="SAM" id="SignalP"/>
    </source>
</evidence>
<dbReference type="InterPro" id="IPR028082">
    <property type="entry name" value="Peripla_BP_I"/>
</dbReference>
<organism evidence="4 5">
    <name type="scientific">Clostridium grantii DSM 8605</name>
    <dbReference type="NCBI Taxonomy" id="1121316"/>
    <lineage>
        <taxon>Bacteria</taxon>
        <taxon>Bacillati</taxon>
        <taxon>Bacillota</taxon>
        <taxon>Clostridia</taxon>
        <taxon>Eubacteriales</taxon>
        <taxon>Clostridiaceae</taxon>
        <taxon>Clostridium</taxon>
    </lineage>
</organism>
<name>A0A1M5SW17_9CLOT</name>
<sequence>MKKHLCIFSSILLCLSLLSGCNSENLHSDTDQKKLNIALVPKIVGIPYFEAAADGAFQAADELGVNVIYTGPTTTDAAQQVNLVQDLISRKVDAIAVSANDPVSLAPILKKAKEAGITVLTWDSDSQDDSRELFVNQADAEYLGRHIMDNLAENMDFQGEYAIITGALTASNLNTWMEWMIKQQQEKYPEMTLVTVEACDDDQQKAYTITQNMLIAYPNLKGIIGNSSAAPPGASQAVYQSGKAGIVKVVGLSTPALMRESLKNGSAQVVTLWDPGRLGYLTIKLAVNMISGNKPHDGDEFASIGKIQVKGTEVIMGIPLDFTKENVDDFDF</sequence>
<dbReference type="PANTHER" id="PTHR30036">
    <property type="entry name" value="D-XYLOSE-BINDING PERIPLASMIC PROTEIN"/>
    <property type="match status" value="1"/>
</dbReference>
<dbReference type="Proteomes" id="UP000184447">
    <property type="component" value="Unassembled WGS sequence"/>
</dbReference>